<sequence length="290" mass="31392">MTENAFTDDRPLTAVIRDRNGDFDGDEPVADLHLHTTASDGVLTIAEVPDAAVAGGVEVVAVTDHDRVHPDLDAPVTERDGVTMIRGVELRVETPEQRLDLLGYAVRDTPAIREVTERIQTDRKERGRKIVENVESHLDVELDIELREGIGRPNIARAIEGSDAPYDYEDAFAHLIGNDGPCYVQRYVPDFETGVAALRESCAVVGLAHPFRYPDPEAALERAAELDAVERFYPYGGGSAAKEDVELVERIAAANDLLLTGGSDAHDRTLGVAGPTEDAFAAFAARVPGV</sequence>
<dbReference type="GeneID" id="9991951"/>
<dbReference type="InterPro" id="IPR052018">
    <property type="entry name" value="PHP_domain"/>
</dbReference>
<dbReference type="PANTHER" id="PTHR42924:SF18">
    <property type="entry name" value="POLYMERASE_HISTIDINOL PHOSPHATASE N-TERMINAL DOMAIN-CONTAINING PROTEIN"/>
    <property type="match status" value="1"/>
</dbReference>
<gene>
    <name evidence="2" type="ORF">C499_11086</name>
</gene>
<dbReference type="Gene3D" id="3.20.20.140">
    <property type="entry name" value="Metal-dependent hydrolases"/>
    <property type="match status" value="1"/>
</dbReference>
<dbReference type="EMBL" id="AOHT01000037">
    <property type="protein sequence ID" value="ELY26746.1"/>
    <property type="molecule type" value="Genomic_DNA"/>
</dbReference>
<dbReference type="InterPro" id="IPR016195">
    <property type="entry name" value="Pol/histidinol_Pase-like"/>
</dbReference>
<dbReference type="RefSeq" id="WP_006055525.1">
    <property type="nucleotide sequence ID" value="NC_014729.1"/>
</dbReference>
<comment type="caution">
    <text evidence="2">The sequence shown here is derived from an EMBL/GenBank/DDBJ whole genome shotgun (WGS) entry which is preliminary data.</text>
</comment>
<dbReference type="InterPro" id="IPR004013">
    <property type="entry name" value="PHP_dom"/>
</dbReference>
<reference evidence="2 3" key="1">
    <citation type="journal article" date="2014" name="PLoS Genet.">
        <title>Phylogenetically driven sequencing of extremely halophilic archaea reveals strategies for static and dynamic osmo-response.</title>
        <authorList>
            <person name="Becker E.A."/>
            <person name="Seitzer P.M."/>
            <person name="Tritt A."/>
            <person name="Larsen D."/>
            <person name="Krusor M."/>
            <person name="Yao A.I."/>
            <person name="Wu D."/>
            <person name="Madern D."/>
            <person name="Eisen J.A."/>
            <person name="Darling A.E."/>
            <person name="Facciotti M.T."/>
        </authorList>
    </citation>
    <scope>NUCLEOTIDE SEQUENCE [LARGE SCALE GENOMIC DNA]</scope>
    <source>
        <strain evidence="2 3">DSM 11551</strain>
    </source>
</reference>
<proteinExistence type="predicted"/>
<dbReference type="InterPro" id="IPR003141">
    <property type="entry name" value="Pol/His_phosphatase_N"/>
</dbReference>
<dbReference type="GO" id="GO:0004534">
    <property type="term" value="F:5'-3' RNA exonuclease activity"/>
    <property type="evidence" value="ECO:0007669"/>
    <property type="project" value="TreeGrafter"/>
</dbReference>
<organism evidence="2 3">
    <name type="scientific">Halogeometricum borinquense (strain ATCC 700274 / DSM 11551 / JCM 10706 / KCTC 4070 / PR3)</name>
    <dbReference type="NCBI Taxonomy" id="469382"/>
    <lineage>
        <taxon>Archaea</taxon>
        <taxon>Methanobacteriati</taxon>
        <taxon>Methanobacteriota</taxon>
        <taxon>Stenosarchaea group</taxon>
        <taxon>Halobacteria</taxon>
        <taxon>Halobacteriales</taxon>
        <taxon>Haloferacaceae</taxon>
        <taxon>Halogeometricum</taxon>
    </lineage>
</organism>
<dbReference type="PATRIC" id="fig|469382.19.peg.2175"/>
<dbReference type="Proteomes" id="UP000011585">
    <property type="component" value="Unassembled WGS sequence"/>
</dbReference>
<dbReference type="SUPFAM" id="SSF89550">
    <property type="entry name" value="PHP domain-like"/>
    <property type="match status" value="1"/>
</dbReference>
<evidence type="ECO:0000259" key="1">
    <source>
        <dbReference type="SMART" id="SM00481"/>
    </source>
</evidence>
<dbReference type="Pfam" id="PF02811">
    <property type="entry name" value="PHP"/>
    <property type="match status" value="1"/>
</dbReference>
<dbReference type="SMART" id="SM00481">
    <property type="entry name" value="POLIIIAc"/>
    <property type="match status" value="1"/>
</dbReference>
<dbReference type="GO" id="GO:0035312">
    <property type="term" value="F:5'-3' DNA exonuclease activity"/>
    <property type="evidence" value="ECO:0007669"/>
    <property type="project" value="TreeGrafter"/>
</dbReference>
<evidence type="ECO:0000313" key="3">
    <source>
        <dbReference type="Proteomes" id="UP000011585"/>
    </source>
</evidence>
<evidence type="ECO:0000313" key="2">
    <source>
        <dbReference type="EMBL" id="ELY26746.1"/>
    </source>
</evidence>
<name>L9UPW1_HALBP</name>
<feature type="domain" description="Polymerase/histidinol phosphatase N-terminal" evidence="1">
    <location>
        <begin position="30"/>
        <end position="94"/>
    </location>
</feature>
<dbReference type="AlphaFoldDB" id="L9UPW1"/>
<accession>L9UPW1</accession>
<dbReference type="Gene3D" id="1.10.150.650">
    <property type="match status" value="1"/>
</dbReference>
<protein>
    <submittedName>
        <fullName evidence="2">Metal-dependent phosphoesterase, php family protein</fullName>
    </submittedName>
</protein>
<dbReference type="PANTHER" id="PTHR42924">
    <property type="entry name" value="EXONUCLEASE"/>
    <property type="match status" value="1"/>
</dbReference>